<proteinExistence type="predicted"/>
<sequence length="429" mass="46140">MSQGSTAAQLADRYLKAANVGRNRYDVDATIKLLEFGDSTQGLKPLGNWDITKGVPTSCVLVTCMVDGKVWQGFRNAVTGVGSGLLDGVLGALVGGLLVKQCNSLIGALDDTTYNNCMKYNLTSYLQTADAGFLDQFAGDGVTAPGNGPVSCSGLLCFLLKPALDVLKPLLNSVGSLLRSLLAQVLGLELGHMRETSGGAVFARHARGAALLAVAMMLVAPAAMAARGDREAAAEPAARTAPVVRNTVDELKQLMDARQLTELRTTYNGNYGASLLFNANTLTYYVALFQEKNFWRVIKTDAVDNAERVYRTFAQQSEQLAQVYIDTTRLEAGKRYTERLVAYNEERLRTLQQEMEQQQAQSAQVSAALQQAQQQAVSLSSDVQSTNSQLDSLQRRIQILQAEQGNPELSLPKPDSVPSPAPAAASDGR</sequence>
<name>A3CCJ5_ORYSJ</name>
<protein>
    <recommendedName>
        <fullName evidence="3">DUF2968 domain-containing protein</fullName>
    </recommendedName>
</protein>
<organism evidence="2">
    <name type="scientific">Oryza sativa subsp. japonica</name>
    <name type="common">Rice</name>
    <dbReference type="NCBI Taxonomy" id="39947"/>
    <lineage>
        <taxon>Eukaryota</taxon>
        <taxon>Viridiplantae</taxon>
        <taxon>Streptophyta</taxon>
        <taxon>Embryophyta</taxon>
        <taxon>Tracheophyta</taxon>
        <taxon>Spermatophyta</taxon>
        <taxon>Magnoliopsida</taxon>
        <taxon>Liliopsida</taxon>
        <taxon>Poales</taxon>
        <taxon>Poaceae</taxon>
        <taxon>BOP clade</taxon>
        <taxon>Oryzoideae</taxon>
        <taxon>Oryzeae</taxon>
        <taxon>Oryzinae</taxon>
        <taxon>Oryza</taxon>
        <taxon>Oryza sativa</taxon>
    </lineage>
</organism>
<dbReference type="Pfam" id="PF11180">
    <property type="entry name" value="DUF2968"/>
    <property type="match status" value="1"/>
</dbReference>
<dbReference type="Proteomes" id="UP000007752">
    <property type="component" value="Chromosome 11"/>
</dbReference>
<evidence type="ECO:0008006" key="3">
    <source>
        <dbReference type="Google" id="ProtNLM"/>
    </source>
</evidence>
<dbReference type="SUPFAM" id="SSF57997">
    <property type="entry name" value="Tropomyosin"/>
    <property type="match status" value="1"/>
</dbReference>
<accession>A3CCJ5</accession>
<dbReference type="EMBL" id="CM000148">
    <property type="protein sequence ID" value="EAZ18808.1"/>
    <property type="molecule type" value="Genomic_DNA"/>
</dbReference>
<evidence type="ECO:0000256" key="1">
    <source>
        <dbReference type="SAM" id="MobiDB-lite"/>
    </source>
</evidence>
<feature type="region of interest" description="Disordered" evidence="1">
    <location>
        <begin position="395"/>
        <end position="429"/>
    </location>
</feature>
<gene>
    <name evidence="2" type="ORF">OsJ_34343</name>
</gene>
<evidence type="ECO:0000313" key="2">
    <source>
        <dbReference type="EMBL" id="EAZ18808.1"/>
    </source>
</evidence>
<reference evidence="2" key="2">
    <citation type="submission" date="2008-12" db="EMBL/GenBank/DDBJ databases">
        <title>Improved gene annotation of the rice (Oryza sativa) genomes.</title>
        <authorList>
            <person name="Wang J."/>
            <person name="Li R."/>
            <person name="Fan W."/>
            <person name="Huang Q."/>
            <person name="Zhang J."/>
            <person name="Zhou Y."/>
            <person name="Hu Y."/>
            <person name="Zi S."/>
            <person name="Li J."/>
            <person name="Ni P."/>
            <person name="Zheng H."/>
            <person name="Zhang Y."/>
            <person name="Zhao M."/>
            <person name="Hao Q."/>
            <person name="McDermott J."/>
            <person name="Samudrala R."/>
            <person name="Kristiansen K."/>
            <person name="Wong G.K.-S."/>
        </authorList>
    </citation>
    <scope>NUCLEOTIDE SEQUENCE</scope>
</reference>
<reference evidence="2" key="1">
    <citation type="journal article" date="2005" name="PLoS Biol.">
        <title>The genomes of Oryza sativa: a history of duplications.</title>
        <authorList>
            <person name="Yu J."/>
            <person name="Wang J."/>
            <person name="Lin W."/>
            <person name="Li S."/>
            <person name="Li H."/>
            <person name="Zhou J."/>
            <person name="Ni P."/>
            <person name="Dong W."/>
            <person name="Hu S."/>
            <person name="Zeng C."/>
            <person name="Zhang J."/>
            <person name="Zhang Y."/>
            <person name="Li R."/>
            <person name="Xu Z."/>
            <person name="Li S."/>
            <person name="Li X."/>
            <person name="Zheng H."/>
            <person name="Cong L."/>
            <person name="Lin L."/>
            <person name="Yin J."/>
            <person name="Geng J."/>
            <person name="Li G."/>
            <person name="Shi J."/>
            <person name="Liu J."/>
            <person name="Lv H."/>
            <person name="Li J."/>
            <person name="Wang J."/>
            <person name="Deng Y."/>
            <person name="Ran L."/>
            <person name="Shi X."/>
            <person name="Wang X."/>
            <person name="Wu Q."/>
            <person name="Li C."/>
            <person name="Ren X."/>
            <person name="Wang J."/>
            <person name="Wang X."/>
            <person name="Li D."/>
            <person name="Liu D."/>
            <person name="Zhang X."/>
            <person name="Ji Z."/>
            <person name="Zhao W."/>
            <person name="Sun Y."/>
            <person name="Zhang Z."/>
            <person name="Bao J."/>
            <person name="Han Y."/>
            <person name="Dong L."/>
            <person name="Ji J."/>
            <person name="Chen P."/>
            <person name="Wu S."/>
            <person name="Liu J."/>
            <person name="Xiao Y."/>
            <person name="Bu D."/>
            <person name="Tan J."/>
            <person name="Yang L."/>
            <person name="Ye C."/>
            <person name="Zhang J."/>
            <person name="Xu J."/>
            <person name="Zhou Y."/>
            <person name="Yu Y."/>
            <person name="Zhang B."/>
            <person name="Zhuang S."/>
            <person name="Wei H."/>
            <person name="Liu B."/>
            <person name="Lei M."/>
            <person name="Yu H."/>
            <person name="Li Y."/>
            <person name="Xu H."/>
            <person name="Wei S."/>
            <person name="He X."/>
            <person name="Fang L."/>
            <person name="Zhang Z."/>
            <person name="Zhang Y."/>
            <person name="Huang X."/>
            <person name="Su Z."/>
            <person name="Tong W."/>
            <person name="Li J."/>
            <person name="Tong Z."/>
            <person name="Li S."/>
            <person name="Ye J."/>
            <person name="Wang L."/>
            <person name="Fang L."/>
            <person name="Lei T."/>
            <person name="Chen C."/>
            <person name="Chen H."/>
            <person name="Xu Z."/>
            <person name="Li H."/>
            <person name="Huang H."/>
            <person name="Zhang F."/>
            <person name="Xu H."/>
            <person name="Li N."/>
            <person name="Zhao C."/>
            <person name="Li S."/>
            <person name="Dong L."/>
            <person name="Huang Y."/>
            <person name="Li L."/>
            <person name="Xi Y."/>
            <person name="Qi Q."/>
            <person name="Li W."/>
            <person name="Zhang B."/>
            <person name="Hu W."/>
            <person name="Zhang Y."/>
            <person name="Tian X."/>
            <person name="Jiao Y."/>
            <person name="Liang X."/>
            <person name="Jin J."/>
            <person name="Gao L."/>
            <person name="Zheng W."/>
            <person name="Hao B."/>
            <person name="Liu S."/>
            <person name="Wang W."/>
            <person name="Yuan L."/>
            <person name="Cao M."/>
            <person name="McDermott J."/>
            <person name="Samudrala R."/>
            <person name="Wang J."/>
            <person name="Wong G.K."/>
            <person name="Yang H."/>
        </authorList>
    </citation>
    <scope>NUCLEOTIDE SEQUENCE [LARGE SCALE GENOMIC DNA]</scope>
</reference>
<dbReference type="InterPro" id="IPR021350">
    <property type="entry name" value="DUF2968"/>
</dbReference>
<dbReference type="AlphaFoldDB" id="A3CCJ5"/>